<name>A0A6S5BX54_AERVE</name>
<dbReference type="Proteomes" id="UP000515442">
    <property type="component" value="Chromosome"/>
</dbReference>
<accession>A0A6S5BX54</accession>
<proteinExistence type="predicted"/>
<reference evidence="1 2" key="1">
    <citation type="submission" date="2019-12" db="EMBL/GenBank/DDBJ databases">
        <title>complete genome sequences of Aeromonas veronii str. WP3-W19-ESBL-03 isolated from wastewater treatment plant effluent.</title>
        <authorList>
            <person name="Sekizuka T."/>
            <person name="Itokawa K."/>
            <person name="Yatsu K."/>
            <person name="Inamine Y."/>
            <person name="Kuroda M."/>
        </authorList>
    </citation>
    <scope>NUCLEOTIDE SEQUENCE [LARGE SCALE GENOMIC DNA]</scope>
    <source>
        <strain evidence="1 2">WP3-W19-ESBL-03</strain>
    </source>
</reference>
<protein>
    <submittedName>
        <fullName evidence="1">Uncharacterized protein</fullName>
    </submittedName>
</protein>
<organism evidence="1 2">
    <name type="scientific">Aeromonas veronii</name>
    <dbReference type="NCBI Taxonomy" id="654"/>
    <lineage>
        <taxon>Bacteria</taxon>
        <taxon>Pseudomonadati</taxon>
        <taxon>Pseudomonadota</taxon>
        <taxon>Gammaproteobacteria</taxon>
        <taxon>Aeromonadales</taxon>
        <taxon>Aeromonadaceae</taxon>
        <taxon>Aeromonas</taxon>
    </lineage>
</organism>
<gene>
    <name evidence="1" type="ORF">WP3W19E03_00390</name>
</gene>
<dbReference type="EMBL" id="AP022038">
    <property type="protein sequence ID" value="BBR37514.1"/>
    <property type="molecule type" value="Genomic_DNA"/>
</dbReference>
<dbReference type="AlphaFoldDB" id="A0A6S5BX54"/>
<sequence>MTPERFKRITDTLVQYQLDLTVCMQDMRAQTSQHRN</sequence>
<evidence type="ECO:0000313" key="1">
    <source>
        <dbReference type="EMBL" id="BBR37514.1"/>
    </source>
</evidence>
<evidence type="ECO:0000313" key="2">
    <source>
        <dbReference type="Proteomes" id="UP000515442"/>
    </source>
</evidence>